<proteinExistence type="inferred from homology"/>
<comment type="similarity">
    <text evidence="1">Belongs to the bacterial solute-binding protein 3 family.</text>
</comment>
<evidence type="ECO:0000256" key="4">
    <source>
        <dbReference type="SAM" id="MobiDB-lite"/>
    </source>
</evidence>
<dbReference type="AlphaFoldDB" id="A0A9N8H8R1"/>
<dbReference type="EMBL" id="CAICTM010000096">
    <property type="protein sequence ID" value="CAB9501013.1"/>
    <property type="molecule type" value="Genomic_DNA"/>
</dbReference>
<dbReference type="Gene3D" id="3.40.190.10">
    <property type="entry name" value="Periplasmic binding protein-like II"/>
    <property type="match status" value="3"/>
</dbReference>
<sequence length="852" mass="93632">MDEKGRRDEDESSLSENSRKDEAEDEQDPGLEEEEDERSAVESEEEEEEEEATASETEKESLRDRKAFQGPTSQQEQEQEHENEAQEESITKRIPADFTKSRTTSNSCNSGTAAENEPTTAATRTTASAQVTINDIVDSIQPLPAPSPAPAPTLPGAMAVGGVAPPPPDLIANQRFARPGFFARDEENQHQATQNSTDAQNDITAAEDSSHGQQDYLVEATLVASDRSMRPELARRTTTVGIIVEALPVRRLWSNRFILIGIAAVMLLIFLLGLGLGAWKQDEATDTHVPTSRPSMAPSMSPTENPKPTLQQIRDRGVLRCAHDPFIKSFFQLLANNSGEESHAVIADSGGSTGNLDVGLCEAIAAAVNGIETPVELYNHTEKELLANGTVDIILKAFPNMASDVFEADIGEGLSYSVPFLSIGVGFSGIPEYVHCAEDDIKTFFNCSGIRICVERTSAFYDQLMNRIPHRQIVPLEHREDLKEKFSNGTCNVLATEAFPLLGMVMQTAGYHGPFATGTIEFTRELHAVATLDDDQEWTDFVRSVLLSLLAAEKEGITQTTAERMGETRLFGKDHARMFIDAVQTVGNFAELYDREVGLYERPASNTINNGTTGLLYSLPFGLISRNGPKPREGGTLQRILERKKLNCGVRGERPGFAAYDESRATWSGLDVDYCRALASSLFDGIAEAVEFEVMNNSATAFEFLSNGSIDVYAGAVWTLQHDIREPTTKQGFSFSKPYFYGPTAVEDGTNASALFNAFSLFDPNLALATREDDPQWSSFVFWVANSFVFAEENQIAQRLSGLMPVSNVFSMKFSRMLRNAVHAVGNYAPSTMYLLASLNEMHVWHNDSLIV</sequence>
<gene>
    <name evidence="6" type="ORF">SEMRO_97_G050220.1</name>
</gene>
<feature type="compositionally biased region" description="Polar residues" evidence="4">
    <location>
        <begin position="190"/>
        <end position="203"/>
    </location>
</feature>
<feature type="compositionally biased region" description="Basic and acidic residues" evidence="4">
    <location>
        <begin position="78"/>
        <end position="95"/>
    </location>
</feature>
<keyword evidence="5" id="KW-0812">Transmembrane</keyword>
<evidence type="ECO:0000313" key="7">
    <source>
        <dbReference type="Proteomes" id="UP001153069"/>
    </source>
</evidence>
<feature type="compositionally biased region" description="Basic and acidic residues" evidence="4">
    <location>
        <begin position="56"/>
        <end position="67"/>
    </location>
</feature>
<feature type="compositionally biased region" description="Low complexity" evidence="4">
    <location>
        <begin position="112"/>
        <end position="127"/>
    </location>
</feature>
<feature type="compositionally biased region" description="Polar residues" evidence="4">
    <location>
        <begin position="288"/>
        <end position="308"/>
    </location>
</feature>
<dbReference type="PANTHER" id="PTHR30085:SF6">
    <property type="entry name" value="ABC TRANSPORTER GLUTAMINE-BINDING PROTEIN GLNH"/>
    <property type="match status" value="1"/>
</dbReference>
<evidence type="ECO:0000256" key="1">
    <source>
        <dbReference type="ARBA" id="ARBA00010333"/>
    </source>
</evidence>
<keyword evidence="7" id="KW-1185">Reference proteome</keyword>
<keyword evidence="2" id="KW-0813">Transport</keyword>
<comment type="caution">
    <text evidence="6">The sequence shown here is derived from an EMBL/GenBank/DDBJ whole genome shotgun (WGS) entry which is preliminary data.</text>
</comment>
<feature type="region of interest" description="Disordered" evidence="4">
    <location>
        <begin position="285"/>
        <end position="308"/>
    </location>
</feature>
<reference evidence="6" key="1">
    <citation type="submission" date="2020-06" db="EMBL/GenBank/DDBJ databases">
        <authorList>
            <consortium name="Plant Systems Biology data submission"/>
        </authorList>
    </citation>
    <scope>NUCLEOTIDE SEQUENCE</scope>
    <source>
        <strain evidence="6">D6</strain>
    </source>
</reference>
<feature type="region of interest" description="Disordered" evidence="4">
    <location>
        <begin position="1"/>
        <end position="127"/>
    </location>
</feature>
<dbReference type="Proteomes" id="UP001153069">
    <property type="component" value="Unassembled WGS sequence"/>
</dbReference>
<feature type="compositionally biased region" description="Polar residues" evidence="4">
    <location>
        <begin position="101"/>
        <end position="111"/>
    </location>
</feature>
<dbReference type="PANTHER" id="PTHR30085">
    <property type="entry name" value="AMINO ACID ABC TRANSPORTER PERMEASE"/>
    <property type="match status" value="1"/>
</dbReference>
<accession>A0A9N8H8R1</accession>
<protein>
    <submittedName>
        <fullName evidence="6">Extracellular solute-binding protein</fullName>
    </submittedName>
</protein>
<feature type="region of interest" description="Disordered" evidence="4">
    <location>
        <begin position="186"/>
        <end position="212"/>
    </location>
</feature>
<feature type="transmembrane region" description="Helical" evidence="5">
    <location>
        <begin position="257"/>
        <end position="279"/>
    </location>
</feature>
<dbReference type="InterPro" id="IPR051455">
    <property type="entry name" value="Bact_solute-bind_prot3"/>
</dbReference>
<feature type="compositionally biased region" description="Acidic residues" evidence="4">
    <location>
        <begin position="23"/>
        <end position="53"/>
    </location>
</feature>
<dbReference type="GO" id="GO:0006865">
    <property type="term" value="P:amino acid transport"/>
    <property type="evidence" value="ECO:0007669"/>
    <property type="project" value="TreeGrafter"/>
</dbReference>
<keyword evidence="3" id="KW-0732">Signal</keyword>
<evidence type="ECO:0000313" key="6">
    <source>
        <dbReference type="EMBL" id="CAB9501013.1"/>
    </source>
</evidence>
<evidence type="ECO:0000256" key="2">
    <source>
        <dbReference type="ARBA" id="ARBA00022448"/>
    </source>
</evidence>
<dbReference type="OrthoDB" id="10056896at2759"/>
<name>A0A9N8H8R1_9STRA</name>
<keyword evidence="5" id="KW-1133">Transmembrane helix</keyword>
<evidence type="ECO:0000256" key="3">
    <source>
        <dbReference type="ARBA" id="ARBA00022729"/>
    </source>
</evidence>
<dbReference type="SUPFAM" id="SSF53850">
    <property type="entry name" value="Periplasmic binding protein-like II"/>
    <property type="match status" value="2"/>
</dbReference>
<organism evidence="6 7">
    <name type="scientific">Seminavis robusta</name>
    <dbReference type="NCBI Taxonomy" id="568900"/>
    <lineage>
        <taxon>Eukaryota</taxon>
        <taxon>Sar</taxon>
        <taxon>Stramenopiles</taxon>
        <taxon>Ochrophyta</taxon>
        <taxon>Bacillariophyta</taxon>
        <taxon>Bacillariophyceae</taxon>
        <taxon>Bacillariophycidae</taxon>
        <taxon>Naviculales</taxon>
        <taxon>Naviculaceae</taxon>
        <taxon>Seminavis</taxon>
    </lineage>
</organism>
<evidence type="ECO:0000256" key="5">
    <source>
        <dbReference type="SAM" id="Phobius"/>
    </source>
</evidence>
<keyword evidence="5" id="KW-0472">Membrane</keyword>